<sequence length="657" mass="73958">MPERRSVYYIQKLITPIGTSMEQILEIRDGCNTPGQLLRSLAFARFLKIYKQEFIVDLESRSERRRQEADNKIEFIKKVSTRDIIKILETDEYSVPDMQEKGRELMRFIDGAFHHYRGSAYSRLVRLQNDVVATKLETAQTVKDKVTSKAQSLSDLILETRRLLLNKVNMEQGVRRTPGLDASPNVTAGEISGHYFNYPADYSLLAHVPLTIAADIKTGVDYSTPSNKRAKPFYELKHNPFNLNKFNIEDWVSVPLQVGASLIITFIHKSRGCIEMEPGLLNLFPFAKIEDITHNRAPDGILFFGDPNAEEKDLGYYHDQSSNMLIGVVPNIDELKYFGYAKKPILTLCNVLAILNGDLPLHCGCTRYVVRFDNEKPYIAEMLIKADDMGKISLIKQGSDNISRPVFCGTETGAFACLDGFSEQAKLQMAGREVGYNNDTGSNARQIVPVTDVDELYRDDPLDILLYMNNFILTEPRESTIKADMNVEDALQHFRLGERVAAGSTQTHRGSKESSYWANPFPLLRDNDGTVLHPKLFETFSENEKSFINDMGVLINRKELKIGVAHSQLMAGVYEGNTDEDLLRCGFTNRDQVEQEGPVKLADDLIDLIKSSAVEKRTLSLENIDEVSITIALVGDSRTGKSETAEKMEGILGLQLV</sequence>
<reference evidence="1" key="1">
    <citation type="submission" date="2018-06" db="EMBL/GenBank/DDBJ databases">
        <authorList>
            <person name="Zhirakovskaya E."/>
        </authorList>
    </citation>
    <scope>NUCLEOTIDE SEQUENCE</scope>
</reference>
<dbReference type="GO" id="GO:0004352">
    <property type="term" value="F:glutamate dehydrogenase (NAD+) activity"/>
    <property type="evidence" value="ECO:0007669"/>
    <property type="project" value="UniProtKB-EC"/>
</dbReference>
<dbReference type="EC" id="1.4.1.2" evidence="1"/>
<dbReference type="AlphaFoldDB" id="A0A3B0XDZ1"/>
<protein>
    <submittedName>
        <fullName evidence="1">NAD-specific glutamate dehydrogenase, large form</fullName>
        <ecNumber evidence="1">1.4.1.2</ecNumber>
    </submittedName>
</protein>
<proteinExistence type="predicted"/>
<organism evidence="1">
    <name type="scientific">hydrothermal vent metagenome</name>
    <dbReference type="NCBI Taxonomy" id="652676"/>
    <lineage>
        <taxon>unclassified sequences</taxon>
        <taxon>metagenomes</taxon>
        <taxon>ecological metagenomes</taxon>
    </lineage>
</organism>
<gene>
    <name evidence="1" type="ORF">MNBD_GAMMA07-1680</name>
</gene>
<evidence type="ECO:0000313" key="1">
    <source>
        <dbReference type="EMBL" id="VAW54234.1"/>
    </source>
</evidence>
<dbReference type="EMBL" id="UOFF01000053">
    <property type="protein sequence ID" value="VAW54234.1"/>
    <property type="molecule type" value="Genomic_DNA"/>
</dbReference>
<name>A0A3B0XDZ1_9ZZZZ</name>
<accession>A0A3B0XDZ1</accession>
<keyword evidence="1" id="KW-0560">Oxidoreductase</keyword>